<keyword evidence="4" id="KW-0238">DNA-binding</keyword>
<dbReference type="InterPro" id="IPR013249">
    <property type="entry name" value="RNA_pol_sigma70_r4_t2"/>
</dbReference>
<sequence length="191" mass="22284">MAESRITLTTEKFNPMTDEIRIIQAAKQDPRVFGELYKLYVEQVFRYLYSKIGNLHDAENITSQTFLAAFESFDKFRQDGHFASWLFGIARNKAMDHFRRLYRSTQMDGFSEGPAEDNTLAGIIKTEQEEALSKLIQALPKEDRELIRLRFLAEMSFPEIARFLHRNEAAVKKSIYRLLARLHSQLEVSNE</sequence>
<evidence type="ECO:0000313" key="8">
    <source>
        <dbReference type="EMBL" id="SMX53668.1"/>
    </source>
</evidence>
<dbReference type="SUPFAM" id="SSF88946">
    <property type="entry name" value="Sigma2 domain of RNA polymerase sigma factors"/>
    <property type="match status" value="1"/>
</dbReference>
<evidence type="ECO:0000256" key="4">
    <source>
        <dbReference type="ARBA" id="ARBA00023125"/>
    </source>
</evidence>
<dbReference type="InterPro" id="IPR014284">
    <property type="entry name" value="RNA_pol_sigma-70_dom"/>
</dbReference>
<gene>
    <name evidence="8" type="ORF">CFX1CAM_0602</name>
</gene>
<keyword evidence="2" id="KW-0805">Transcription regulation</keyword>
<dbReference type="InterPro" id="IPR013325">
    <property type="entry name" value="RNA_pol_sigma_r2"/>
</dbReference>
<dbReference type="InterPro" id="IPR039425">
    <property type="entry name" value="RNA_pol_sigma-70-like"/>
</dbReference>
<reference evidence="9" key="1">
    <citation type="submission" date="2017-05" db="EMBL/GenBank/DDBJ databases">
        <authorList>
            <person name="Kirkegaard R."/>
            <person name="Mcilroy J S."/>
        </authorList>
    </citation>
    <scope>NUCLEOTIDE SEQUENCE [LARGE SCALE GENOMIC DNA]</scope>
</reference>
<dbReference type="GO" id="GO:0006352">
    <property type="term" value="P:DNA-templated transcription initiation"/>
    <property type="evidence" value="ECO:0007669"/>
    <property type="project" value="InterPro"/>
</dbReference>
<evidence type="ECO:0000256" key="2">
    <source>
        <dbReference type="ARBA" id="ARBA00023015"/>
    </source>
</evidence>
<dbReference type="Gene3D" id="1.10.10.10">
    <property type="entry name" value="Winged helix-like DNA-binding domain superfamily/Winged helix DNA-binding domain"/>
    <property type="match status" value="1"/>
</dbReference>
<name>A0A1Y6K472_9CHLR</name>
<organism evidence="8 9">
    <name type="scientific">Candidatus Brevifilum fermentans</name>
    <dbReference type="NCBI Taxonomy" id="1986204"/>
    <lineage>
        <taxon>Bacteria</taxon>
        <taxon>Bacillati</taxon>
        <taxon>Chloroflexota</taxon>
        <taxon>Anaerolineae</taxon>
        <taxon>Anaerolineales</taxon>
        <taxon>Anaerolineaceae</taxon>
        <taxon>Candidatus Brevifilum</taxon>
    </lineage>
</organism>
<evidence type="ECO:0000259" key="6">
    <source>
        <dbReference type="Pfam" id="PF04542"/>
    </source>
</evidence>
<dbReference type="InterPro" id="IPR013324">
    <property type="entry name" value="RNA_pol_sigma_r3/r4-like"/>
</dbReference>
<keyword evidence="9" id="KW-1185">Reference proteome</keyword>
<dbReference type="PANTHER" id="PTHR43133:SF8">
    <property type="entry name" value="RNA POLYMERASE SIGMA FACTOR HI_1459-RELATED"/>
    <property type="match status" value="1"/>
</dbReference>
<protein>
    <submittedName>
        <fullName evidence="8">RNA polymerase ECF-type sigma factor</fullName>
    </submittedName>
</protein>
<dbReference type="InterPro" id="IPR007627">
    <property type="entry name" value="RNA_pol_sigma70_r2"/>
</dbReference>
<dbReference type="KEGG" id="abat:CFX1CAM_0602"/>
<keyword evidence="3" id="KW-0731">Sigma factor</keyword>
<dbReference type="EMBL" id="LT859958">
    <property type="protein sequence ID" value="SMX53668.1"/>
    <property type="molecule type" value="Genomic_DNA"/>
</dbReference>
<evidence type="ECO:0000259" key="7">
    <source>
        <dbReference type="Pfam" id="PF08281"/>
    </source>
</evidence>
<dbReference type="NCBIfam" id="TIGR02937">
    <property type="entry name" value="sigma70-ECF"/>
    <property type="match status" value="1"/>
</dbReference>
<proteinExistence type="inferred from homology"/>
<evidence type="ECO:0000256" key="5">
    <source>
        <dbReference type="ARBA" id="ARBA00023163"/>
    </source>
</evidence>
<evidence type="ECO:0000256" key="3">
    <source>
        <dbReference type="ARBA" id="ARBA00023082"/>
    </source>
</evidence>
<feature type="domain" description="RNA polymerase sigma factor 70 region 4 type 2" evidence="7">
    <location>
        <begin position="130"/>
        <end position="182"/>
    </location>
</feature>
<accession>A0A1Y6K472</accession>
<feature type="domain" description="RNA polymerase sigma-70 region 2" evidence="6">
    <location>
        <begin position="36"/>
        <end position="101"/>
    </location>
</feature>
<dbReference type="Gene3D" id="1.10.1740.10">
    <property type="match status" value="1"/>
</dbReference>
<dbReference type="GO" id="GO:0016987">
    <property type="term" value="F:sigma factor activity"/>
    <property type="evidence" value="ECO:0007669"/>
    <property type="project" value="UniProtKB-KW"/>
</dbReference>
<dbReference type="AlphaFoldDB" id="A0A1Y6K472"/>
<comment type="similarity">
    <text evidence="1">Belongs to the sigma-70 factor family. ECF subfamily.</text>
</comment>
<keyword evidence="5" id="KW-0804">Transcription</keyword>
<dbReference type="GO" id="GO:0003677">
    <property type="term" value="F:DNA binding"/>
    <property type="evidence" value="ECO:0007669"/>
    <property type="project" value="UniProtKB-KW"/>
</dbReference>
<dbReference type="Pfam" id="PF08281">
    <property type="entry name" value="Sigma70_r4_2"/>
    <property type="match status" value="1"/>
</dbReference>
<evidence type="ECO:0000313" key="9">
    <source>
        <dbReference type="Proteomes" id="UP000195514"/>
    </source>
</evidence>
<dbReference type="Pfam" id="PF04542">
    <property type="entry name" value="Sigma70_r2"/>
    <property type="match status" value="1"/>
</dbReference>
<dbReference type="SUPFAM" id="SSF88659">
    <property type="entry name" value="Sigma3 and sigma4 domains of RNA polymerase sigma factors"/>
    <property type="match status" value="1"/>
</dbReference>
<evidence type="ECO:0000256" key="1">
    <source>
        <dbReference type="ARBA" id="ARBA00010641"/>
    </source>
</evidence>
<dbReference type="InterPro" id="IPR036388">
    <property type="entry name" value="WH-like_DNA-bd_sf"/>
</dbReference>
<dbReference type="Proteomes" id="UP000195514">
    <property type="component" value="Chromosome I"/>
</dbReference>
<dbReference type="PANTHER" id="PTHR43133">
    <property type="entry name" value="RNA POLYMERASE ECF-TYPE SIGMA FACTO"/>
    <property type="match status" value="1"/>
</dbReference>